<evidence type="ECO:0000256" key="1">
    <source>
        <dbReference type="ARBA" id="ARBA00004479"/>
    </source>
</evidence>
<feature type="chain" id="PRO_5001643251" description="Malectin-like domain-containing protein" evidence="13">
    <location>
        <begin position="21"/>
        <end position="464"/>
    </location>
</feature>
<evidence type="ECO:0000256" key="13">
    <source>
        <dbReference type="SAM" id="SignalP"/>
    </source>
</evidence>
<keyword evidence="7" id="KW-0418">Kinase</keyword>
<dbReference type="GO" id="GO:0004674">
    <property type="term" value="F:protein serine/threonine kinase activity"/>
    <property type="evidence" value="ECO:0007669"/>
    <property type="project" value="UniProtKB-KW"/>
</dbReference>
<protein>
    <recommendedName>
        <fullName evidence="14">Malectin-like domain-containing protein</fullName>
    </recommendedName>
</protein>
<dbReference type="GO" id="GO:0005524">
    <property type="term" value="F:ATP binding"/>
    <property type="evidence" value="ECO:0007669"/>
    <property type="project" value="UniProtKB-KW"/>
</dbReference>
<organism evidence="15 16">
    <name type="scientific">Jatropha curcas</name>
    <name type="common">Barbados nut</name>
    <dbReference type="NCBI Taxonomy" id="180498"/>
    <lineage>
        <taxon>Eukaryota</taxon>
        <taxon>Viridiplantae</taxon>
        <taxon>Streptophyta</taxon>
        <taxon>Embryophyta</taxon>
        <taxon>Tracheophyta</taxon>
        <taxon>Spermatophyta</taxon>
        <taxon>Magnoliopsida</taxon>
        <taxon>eudicotyledons</taxon>
        <taxon>Gunneridae</taxon>
        <taxon>Pentapetalae</taxon>
        <taxon>rosids</taxon>
        <taxon>fabids</taxon>
        <taxon>Malpighiales</taxon>
        <taxon>Euphorbiaceae</taxon>
        <taxon>Crotonoideae</taxon>
        <taxon>Jatropheae</taxon>
        <taxon>Jatropha</taxon>
    </lineage>
</organism>
<keyword evidence="8" id="KW-0067">ATP-binding</keyword>
<evidence type="ECO:0000256" key="4">
    <source>
        <dbReference type="ARBA" id="ARBA00022692"/>
    </source>
</evidence>
<evidence type="ECO:0000256" key="2">
    <source>
        <dbReference type="ARBA" id="ARBA00022527"/>
    </source>
</evidence>
<dbReference type="InterPro" id="IPR045272">
    <property type="entry name" value="ANXUR1/2-like"/>
</dbReference>
<keyword evidence="6" id="KW-0547">Nucleotide-binding</keyword>
<keyword evidence="16" id="KW-1185">Reference proteome</keyword>
<comment type="subcellular location">
    <subcellularLocation>
        <location evidence="1">Membrane</location>
        <topology evidence="1">Single-pass type I membrane protein</topology>
    </subcellularLocation>
</comment>
<evidence type="ECO:0000256" key="3">
    <source>
        <dbReference type="ARBA" id="ARBA00022679"/>
    </source>
</evidence>
<dbReference type="FunFam" id="2.60.120.430:FF:000007">
    <property type="entry name" value="FERONIA receptor-like kinase"/>
    <property type="match status" value="1"/>
</dbReference>
<dbReference type="GO" id="GO:0004714">
    <property type="term" value="F:transmembrane receptor protein tyrosine kinase activity"/>
    <property type="evidence" value="ECO:0007669"/>
    <property type="project" value="InterPro"/>
</dbReference>
<evidence type="ECO:0000256" key="9">
    <source>
        <dbReference type="ARBA" id="ARBA00022989"/>
    </source>
</evidence>
<feature type="compositionally biased region" description="Polar residues" evidence="12">
    <location>
        <begin position="56"/>
        <end position="79"/>
    </location>
</feature>
<evidence type="ECO:0000256" key="8">
    <source>
        <dbReference type="ARBA" id="ARBA00022840"/>
    </source>
</evidence>
<evidence type="ECO:0000313" key="16">
    <source>
        <dbReference type="Proteomes" id="UP000027138"/>
    </source>
</evidence>
<dbReference type="STRING" id="180498.A0A067JY05"/>
<accession>A0A067JY05</accession>
<gene>
    <name evidence="15" type="ORF">JCGZ_20098</name>
</gene>
<evidence type="ECO:0000256" key="6">
    <source>
        <dbReference type="ARBA" id="ARBA00022741"/>
    </source>
</evidence>
<name>A0A067JY05_JATCU</name>
<dbReference type="Pfam" id="PF12819">
    <property type="entry name" value="Malectin_like"/>
    <property type="match status" value="1"/>
</dbReference>
<evidence type="ECO:0000256" key="7">
    <source>
        <dbReference type="ARBA" id="ARBA00022777"/>
    </source>
</evidence>
<feature type="signal peptide" evidence="13">
    <location>
        <begin position="1"/>
        <end position="20"/>
    </location>
</feature>
<keyword evidence="4" id="KW-0812">Transmembrane</keyword>
<feature type="domain" description="Malectin-like" evidence="14">
    <location>
        <begin position="74"/>
        <end position="409"/>
    </location>
</feature>
<dbReference type="AlphaFoldDB" id="A0A067JY05"/>
<dbReference type="PANTHER" id="PTHR34590:SF5">
    <property type="entry name" value="OS04G0586500 PROTEIN"/>
    <property type="match status" value="1"/>
</dbReference>
<dbReference type="InterPro" id="IPR024788">
    <property type="entry name" value="Malectin-like_Carb-bd_dom"/>
</dbReference>
<dbReference type="FunFam" id="2.60.120.430:FF:000003">
    <property type="entry name" value="FERONIA receptor-like kinase"/>
    <property type="match status" value="1"/>
</dbReference>
<evidence type="ECO:0000256" key="5">
    <source>
        <dbReference type="ARBA" id="ARBA00022729"/>
    </source>
</evidence>
<keyword evidence="11" id="KW-0325">Glycoprotein</keyword>
<dbReference type="EMBL" id="KK914809">
    <property type="protein sequence ID" value="KDP27678.1"/>
    <property type="molecule type" value="Genomic_DNA"/>
</dbReference>
<keyword evidence="3" id="KW-0808">Transferase</keyword>
<evidence type="ECO:0000256" key="12">
    <source>
        <dbReference type="SAM" id="MobiDB-lite"/>
    </source>
</evidence>
<dbReference type="PANTHER" id="PTHR34590">
    <property type="entry name" value="OS03G0124300 PROTEIN-RELATED"/>
    <property type="match status" value="1"/>
</dbReference>
<feature type="region of interest" description="Disordered" evidence="12">
    <location>
        <begin position="38"/>
        <end position="79"/>
    </location>
</feature>
<dbReference type="Gene3D" id="2.60.120.430">
    <property type="entry name" value="Galactose-binding lectin"/>
    <property type="match status" value="2"/>
</dbReference>
<evidence type="ECO:0000256" key="11">
    <source>
        <dbReference type="ARBA" id="ARBA00023180"/>
    </source>
</evidence>
<keyword evidence="5 13" id="KW-0732">Signal</keyword>
<proteinExistence type="predicted"/>
<keyword evidence="10" id="KW-0472">Membrane</keyword>
<keyword evidence="2" id="KW-0723">Serine/threonine-protein kinase</keyword>
<evidence type="ECO:0000259" key="14">
    <source>
        <dbReference type="Pfam" id="PF12819"/>
    </source>
</evidence>
<keyword evidence="9" id="KW-1133">Transmembrane helix</keyword>
<sequence>MHTAVLYLLLVLNPLLSTIAIQNRSPYTPTDLILLNSGAPSGDQSMDRRKWEGDADQQSKYCPMNSETSSASKASQQDPSVTQVPYMTARIIRSKYTCMFPVSMGPKFIRLYFYPNSYSGLDTSTSFFSVTANGYTLLSNFSSYLTVSAMQPRVAYFVKEFIITVWDNQAVINLTFTPSPNCFAFINGIEIVSRPTNLYSKDNDYAYPFVNDNMIFNFDNTTALETVCRLNVGGGDIENVDDTGMFRTWFDDSSYLFGGLSGVEHMGRGNVTIKYSKDTPAYVAPEAVYISKRTMGPDSMINRNYNLTWHFLVDSGFNYLLRLHFCETEKEITHEGQRVFSIFINNMTAEAQADVIHWSGGNSNPVYKDYVIGVPGGGSQSNQDLWLALHPADHSTYAYAILNGLEIFKLNNSDGNLAGSNPEPLMVVPPSSQQQSSLQEITKSKGSSVVVIVGVVIGVIFVKI</sequence>
<evidence type="ECO:0000313" key="15">
    <source>
        <dbReference type="EMBL" id="KDP27678.1"/>
    </source>
</evidence>
<dbReference type="OrthoDB" id="1720310at2759"/>
<evidence type="ECO:0000256" key="10">
    <source>
        <dbReference type="ARBA" id="ARBA00023136"/>
    </source>
</evidence>
<dbReference type="GO" id="GO:0016020">
    <property type="term" value="C:membrane"/>
    <property type="evidence" value="ECO:0007669"/>
    <property type="project" value="UniProtKB-SubCell"/>
</dbReference>
<reference evidence="15 16" key="1">
    <citation type="journal article" date="2014" name="PLoS ONE">
        <title>Global Analysis of Gene Expression Profiles in Physic Nut (Jatropha curcas L.) Seedlings Exposed to Salt Stress.</title>
        <authorList>
            <person name="Zhang L."/>
            <person name="Zhang C."/>
            <person name="Wu P."/>
            <person name="Chen Y."/>
            <person name="Li M."/>
            <person name="Jiang H."/>
            <person name="Wu G."/>
        </authorList>
    </citation>
    <scope>NUCLEOTIDE SEQUENCE [LARGE SCALE GENOMIC DNA]</scope>
    <source>
        <strain evidence="16">cv. GZQX0401</strain>
        <tissue evidence="15">Young leaves</tissue>
    </source>
</reference>
<dbReference type="Proteomes" id="UP000027138">
    <property type="component" value="Unassembled WGS sequence"/>
</dbReference>